<name>A0A9N9R3A7_9NEOP</name>
<dbReference type="EMBL" id="OU893333">
    <property type="protein sequence ID" value="CAG9788708.1"/>
    <property type="molecule type" value="Genomic_DNA"/>
</dbReference>
<keyword evidence="2" id="KW-1185">Reference proteome</keyword>
<dbReference type="OrthoDB" id="7459630at2759"/>
<evidence type="ECO:0000313" key="1">
    <source>
        <dbReference type="EMBL" id="CAG9788708.1"/>
    </source>
</evidence>
<sequence length="247" mass="27959">MSENSETLETSSSWKKQKDWKNRYAKLYGNKYRPVAIQEDDADESWRRISFMTNENTPYTALLMRVRANRRDTSSSISPSPKFLTSILSQQSDLYGSYTGTGSMLSQNQSQKSFDTYNRLSSSYRSRVSDDLGGHDTLLLDMVRARSRELQEEALDQPLDLKNDDNLSDDVPRPVVATIDREAGVKHSGLRSSSATWQLTRARRFRIPKPSLPPPEASAPPAVTAPLAQRDLDLRVSRFLMDMGMSN</sequence>
<dbReference type="AlphaFoldDB" id="A0A9N9R3A7"/>
<protein>
    <submittedName>
        <fullName evidence="1">Uncharacterized protein</fullName>
    </submittedName>
</protein>
<accession>A0A9N9R3A7</accession>
<organism evidence="1 2">
    <name type="scientific">Diatraea saccharalis</name>
    <name type="common">sugarcane borer</name>
    <dbReference type="NCBI Taxonomy" id="40085"/>
    <lineage>
        <taxon>Eukaryota</taxon>
        <taxon>Metazoa</taxon>
        <taxon>Ecdysozoa</taxon>
        <taxon>Arthropoda</taxon>
        <taxon>Hexapoda</taxon>
        <taxon>Insecta</taxon>
        <taxon>Pterygota</taxon>
        <taxon>Neoptera</taxon>
        <taxon>Endopterygota</taxon>
        <taxon>Lepidoptera</taxon>
        <taxon>Glossata</taxon>
        <taxon>Ditrysia</taxon>
        <taxon>Pyraloidea</taxon>
        <taxon>Crambidae</taxon>
        <taxon>Crambinae</taxon>
        <taxon>Diatraea</taxon>
    </lineage>
</organism>
<proteinExistence type="predicted"/>
<gene>
    <name evidence="1" type="ORF">DIATSA_LOCUS6499</name>
</gene>
<reference evidence="1" key="2">
    <citation type="submission" date="2022-10" db="EMBL/GenBank/DDBJ databases">
        <authorList>
            <consortium name="ENA_rothamsted_submissions"/>
            <consortium name="culmorum"/>
            <person name="King R."/>
        </authorList>
    </citation>
    <scope>NUCLEOTIDE SEQUENCE</scope>
</reference>
<evidence type="ECO:0000313" key="2">
    <source>
        <dbReference type="Proteomes" id="UP001153714"/>
    </source>
</evidence>
<dbReference type="Proteomes" id="UP001153714">
    <property type="component" value="Chromosome 2"/>
</dbReference>
<reference evidence="1" key="1">
    <citation type="submission" date="2021-12" db="EMBL/GenBank/DDBJ databases">
        <authorList>
            <person name="King R."/>
        </authorList>
    </citation>
    <scope>NUCLEOTIDE SEQUENCE</scope>
</reference>